<dbReference type="InterPro" id="IPR019775">
    <property type="entry name" value="WD40_repeat_CS"/>
</dbReference>
<organism evidence="6">
    <name type="scientific">Bactrocera dorsalis</name>
    <name type="common">Oriental fruit fly</name>
    <name type="synonym">Dacus dorsalis</name>
    <dbReference type="NCBI Taxonomy" id="27457"/>
    <lineage>
        <taxon>Eukaryota</taxon>
        <taxon>Metazoa</taxon>
        <taxon>Ecdysozoa</taxon>
        <taxon>Arthropoda</taxon>
        <taxon>Hexapoda</taxon>
        <taxon>Insecta</taxon>
        <taxon>Pterygota</taxon>
        <taxon>Neoptera</taxon>
        <taxon>Endopterygota</taxon>
        <taxon>Diptera</taxon>
        <taxon>Brachycera</taxon>
        <taxon>Muscomorpha</taxon>
        <taxon>Tephritoidea</taxon>
        <taxon>Tephritidae</taxon>
        <taxon>Bactrocera</taxon>
        <taxon>Bactrocera</taxon>
    </lineage>
</organism>
<feature type="repeat" description="WD" evidence="4">
    <location>
        <begin position="146"/>
        <end position="190"/>
    </location>
</feature>
<dbReference type="Pfam" id="PF25173">
    <property type="entry name" value="Beta-prop_WDR3_1st"/>
    <property type="match status" value="1"/>
</dbReference>
<dbReference type="Pfam" id="PF04003">
    <property type="entry name" value="Utp12"/>
    <property type="match status" value="1"/>
</dbReference>
<dbReference type="GO" id="GO:0030490">
    <property type="term" value="P:maturation of SSU-rRNA"/>
    <property type="evidence" value="ECO:0007669"/>
    <property type="project" value="TreeGrafter"/>
</dbReference>
<dbReference type="PANTHER" id="PTHR19853:SF0">
    <property type="entry name" value="WD REPEAT-CONTAINING PROTEIN 3"/>
    <property type="match status" value="1"/>
</dbReference>
<protein>
    <submittedName>
        <fullName evidence="6">WD repeat-containing protein 3</fullName>
    </submittedName>
</protein>
<evidence type="ECO:0000259" key="5">
    <source>
        <dbReference type="Pfam" id="PF04003"/>
    </source>
</evidence>
<reference evidence="6" key="1">
    <citation type="journal article" date="2014" name="BMC Genomics">
        <title>Characterizing the developmental transcriptome of the oriental fruit fly, Bactrocera dorsalis (Diptera: Tephritidae) through comparative genomic analysis with Drosophila melanogaster utilizing modENCODE datasets.</title>
        <authorList>
            <person name="Geib S.M."/>
            <person name="Calla B."/>
            <person name="Hall B."/>
            <person name="Hou S."/>
            <person name="Manoukis N.C."/>
        </authorList>
    </citation>
    <scope>NUCLEOTIDE SEQUENCE</scope>
    <source>
        <strain evidence="6">Punador</strain>
    </source>
</reference>
<gene>
    <name evidence="6" type="primary">WDR3</name>
</gene>
<dbReference type="InterPro" id="IPR036322">
    <property type="entry name" value="WD40_repeat_dom_sf"/>
</dbReference>
<evidence type="ECO:0000256" key="2">
    <source>
        <dbReference type="ARBA" id="ARBA00022737"/>
    </source>
</evidence>
<dbReference type="FunFam" id="2.130.10.10:FF:001663">
    <property type="entry name" value="GG22837"/>
    <property type="match status" value="1"/>
</dbReference>
<feature type="repeat" description="WD" evidence="4">
    <location>
        <begin position="668"/>
        <end position="700"/>
    </location>
</feature>
<dbReference type="PROSITE" id="PS00678">
    <property type="entry name" value="WD_REPEATS_1"/>
    <property type="match status" value="1"/>
</dbReference>
<dbReference type="RefSeq" id="XP_011209181.2">
    <property type="nucleotide sequence ID" value="XM_011210879.4"/>
</dbReference>
<dbReference type="CDD" id="cd00200">
    <property type="entry name" value="WD40"/>
    <property type="match status" value="1"/>
</dbReference>
<comment type="similarity">
    <text evidence="3">Belongs to the WD repeat WDR3/UTP12 family.</text>
</comment>
<dbReference type="OrthoDB" id="407922at2759"/>
<dbReference type="PANTHER" id="PTHR19853">
    <property type="entry name" value="WD REPEAT CONTAINING PROTEIN 3 WDR3"/>
    <property type="match status" value="1"/>
</dbReference>
<dbReference type="GeneID" id="105230230"/>
<dbReference type="EMBL" id="GAKP01011389">
    <property type="protein sequence ID" value="JAC47563.1"/>
    <property type="molecule type" value="Transcribed_RNA"/>
</dbReference>
<feature type="domain" description="Small-subunit processome Utp12" evidence="5">
    <location>
        <begin position="789"/>
        <end position="891"/>
    </location>
</feature>
<proteinExistence type="inferred from homology"/>
<dbReference type="KEGG" id="bdr:105230230"/>
<dbReference type="Pfam" id="PF25172">
    <property type="entry name" value="Beta-prop_WDR3_2nd"/>
    <property type="match status" value="1"/>
</dbReference>
<dbReference type="PROSITE" id="PS50294">
    <property type="entry name" value="WD_REPEATS_REGION"/>
    <property type="match status" value="4"/>
</dbReference>
<dbReference type="InterPro" id="IPR051570">
    <property type="entry name" value="TBC1_cilium_biogenesis"/>
</dbReference>
<dbReference type="SMART" id="SM00320">
    <property type="entry name" value="WD40"/>
    <property type="match status" value="12"/>
</dbReference>
<dbReference type="GO" id="GO:0032040">
    <property type="term" value="C:small-subunit processome"/>
    <property type="evidence" value="ECO:0007669"/>
    <property type="project" value="TreeGrafter"/>
</dbReference>
<dbReference type="PRINTS" id="PR00320">
    <property type="entry name" value="GPROTEINBRPT"/>
</dbReference>
<sequence>MGLTKQYLAYRPVDSFNVINSGRANVNFVIYNKTEGRYALAAAAENVIIWDLRLGERALTLRRDKQEVTALRASPDRIHVAVGYVDGVVELFDLRAPEQSICSLALHKSAVSVLRFDDMGIRLVSGSLDTELVVVDIVEQAGRQRLIGHNAPVTDAHFLQRLGEQNIVISCSKDTQIKFWNLETQFCFKTIVDNRTEVWALALIGDIMVAGCGESTMNVYRLRRRDDPNQNIENAVEGLSIDDEDTISPLTVTNCGVIQRAGKGRCINLVTDPAERVISCHGTNDLIENFYFCTAEEAKERLSKRLKKARKAGESMDHDGKDNENALSKGLSLSDEIKRLESIKVKQKIKSIDIILGAQNELRVLVGLANNSLQLYALNASLKHKVSEESLKQLRALTRVGHQSEVRSVCFSNDSLAIGSGAGESFKFWNRESMQCLRTIATDYILCTIFVPGDRYALLGMKSGKLVIVDVGAADIIEEIPAHESELWSIALLPDMKGCVTGSSDTTVKIWTFELVDNVATDGSNEVDTTRPKVLSLLHRNTLKLEETVLCVCVSANMKYLAVGLLDATVKIFFLDTFKFYLSLYGHKLPVLCLDISYDSTLIATGSADRNIKIWGLDFGDCHRSLFAHDDSVMALKFIPNTHMLFSCGKDGKVKQWDADSFEKILTLPGHIGEAYSLAVSPNGRYLVTSGSDRTLRLFERTDEPIVLQDVQEEEREELENQQLATGEESAVPQLPGLKLPSRKTVGSEKAAESILECLEICKQYDVEDEEDKPELHPLMRALQVTNPDDFLFTTLARIRASDLEEALLLLPFSNVCELLERLPRLIDCHSDQIELLCKVTIFLFKVHMKPISAAKNLKLLLSGLVRALQRDVSEMRDTIGMNVHSLALLQHRIEEREGVELFREATQERKKRDKKRREATKRRLAIKIT</sequence>
<dbReference type="GO" id="GO:0030515">
    <property type="term" value="F:snoRNA binding"/>
    <property type="evidence" value="ECO:0007669"/>
    <property type="project" value="TreeGrafter"/>
</dbReference>
<dbReference type="GO" id="GO:0034388">
    <property type="term" value="C:Pwp2p-containing subcomplex of 90S preribosome"/>
    <property type="evidence" value="ECO:0007669"/>
    <property type="project" value="TreeGrafter"/>
</dbReference>
<evidence type="ECO:0000256" key="3">
    <source>
        <dbReference type="ARBA" id="ARBA00038229"/>
    </source>
</evidence>
<dbReference type="InterPro" id="IPR007148">
    <property type="entry name" value="SSU_processome_Utp12"/>
</dbReference>
<evidence type="ECO:0000256" key="1">
    <source>
        <dbReference type="ARBA" id="ARBA00022574"/>
    </source>
</evidence>
<feature type="repeat" description="WD" evidence="4">
    <location>
        <begin position="480"/>
        <end position="521"/>
    </location>
</feature>
<accession>A0A034W1A6</accession>
<name>A0A034W1A6_BACDO</name>
<dbReference type="AlphaFoldDB" id="A0A034W1A6"/>
<dbReference type="FunFam" id="2.130.10.10:FF:000755">
    <property type="entry name" value="WD repeat-containing protein 3"/>
    <property type="match status" value="1"/>
</dbReference>
<keyword evidence="2" id="KW-0677">Repeat</keyword>
<dbReference type="SUPFAM" id="SSF50978">
    <property type="entry name" value="WD40 repeat-like"/>
    <property type="match status" value="2"/>
</dbReference>
<dbReference type="PROSITE" id="PS50082">
    <property type="entry name" value="WD_REPEATS_2"/>
    <property type="match status" value="5"/>
</dbReference>
<dbReference type="InterPro" id="IPR001680">
    <property type="entry name" value="WD40_rpt"/>
</dbReference>
<evidence type="ECO:0000313" key="6">
    <source>
        <dbReference type="EMBL" id="JAC47563.1"/>
    </source>
</evidence>
<dbReference type="InterPro" id="IPR020472">
    <property type="entry name" value="WD40_PAC1"/>
</dbReference>
<feature type="repeat" description="WD" evidence="4">
    <location>
        <begin position="584"/>
        <end position="625"/>
    </location>
</feature>
<dbReference type="InterPro" id="IPR015943">
    <property type="entry name" value="WD40/YVTN_repeat-like_dom_sf"/>
</dbReference>
<dbReference type="Gene3D" id="2.130.10.10">
    <property type="entry name" value="YVTN repeat-like/Quinoprotein amine dehydrogenase"/>
    <property type="match status" value="3"/>
</dbReference>
<evidence type="ECO:0000256" key="4">
    <source>
        <dbReference type="PROSITE-ProRule" id="PRU00221"/>
    </source>
</evidence>
<keyword evidence="1 4" id="KW-0853">WD repeat</keyword>
<feature type="repeat" description="WD" evidence="4">
    <location>
        <begin position="626"/>
        <end position="667"/>
    </location>
</feature>